<dbReference type="InterPro" id="IPR026234">
    <property type="entry name" value="MRGPCRFAMILY"/>
</dbReference>
<keyword evidence="4 11" id="KW-1133">Transmembrane helix</keyword>
<feature type="transmembrane region" description="Helical" evidence="11">
    <location>
        <begin position="180"/>
        <end position="207"/>
    </location>
</feature>
<dbReference type="Gene3D" id="1.20.1070.10">
    <property type="entry name" value="Rhodopsin 7-helix transmembrane proteins"/>
    <property type="match status" value="1"/>
</dbReference>
<feature type="transmembrane region" description="Helical" evidence="11">
    <location>
        <begin position="114"/>
        <end position="141"/>
    </location>
</feature>
<evidence type="ECO:0000259" key="12">
    <source>
        <dbReference type="PROSITE" id="PS50262"/>
    </source>
</evidence>
<sequence>MDNSIMYFVLSEAEKFYEQLFNIEFTSQPDPIVQVISILTLLLSIVGMVGNGFVIWLLGFCIKRNHFTIYVLNLAIADFSMLMNKFVSLVIDIISMSNGADVKTIKLLLGYSVVLTHCVGLYLLTAIAVERCIFVLFPIWAHCHRPTYFSTTISVLCWIVSALDIVTTFLLSYYCLLDSWVIYIRTISAIILFIITPIMVVSTLILFIKISFRHQPGKLHTIVLIILLFFIFTAVPYNCVYFLSIIRYDFHIIAIPIFSLLIALNSSINPILYFFVGNECKCRSWESSKVMLQRVFKDETEKKGKREGNPTKNDCTG</sequence>
<dbReference type="GO" id="GO:0004930">
    <property type="term" value="F:G protein-coupled receptor activity"/>
    <property type="evidence" value="ECO:0000318"/>
    <property type="project" value="GO_Central"/>
</dbReference>
<keyword evidence="5 10" id="KW-0297">G-protein coupled receptor</keyword>
<evidence type="ECO:0000256" key="8">
    <source>
        <dbReference type="ARBA" id="ARBA00023224"/>
    </source>
</evidence>
<feature type="transmembrane region" description="Helical" evidence="11">
    <location>
        <begin position="32"/>
        <end position="58"/>
    </location>
</feature>
<dbReference type="PROSITE" id="PS00237">
    <property type="entry name" value="G_PROTEIN_RECEP_F1_1"/>
    <property type="match status" value="1"/>
</dbReference>
<evidence type="ECO:0000256" key="10">
    <source>
        <dbReference type="RuleBase" id="RU000688"/>
    </source>
</evidence>
<evidence type="ECO:0000256" key="7">
    <source>
        <dbReference type="ARBA" id="ARBA00023170"/>
    </source>
</evidence>
<keyword evidence="8 10" id="KW-0807">Transducer</keyword>
<dbReference type="Bgee" id="ENSACAG00000027706">
    <property type="expression patterns" value="Expressed in ovary and 1 other cell type or tissue"/>
</dbReference>
<dbReference type="GeneTree" id="ENSGT01030000234639"/>
<dbReference type="SUPFAM" id="SSF81321">
    <property type="entry name" value="Family A G protein-coupled receptor-like"/>
    <property type="match status" value="1"/>
</dbReference>
<dbReference type="GO" id="GO:0005886">
    <property type="term" value="C:plasma membrane"/>
    <property type="evidence" value="ECO:0000318"/>
    <property type="project" value="GO_Central"/>
</dbReference>
<keyword evidence="3 10" id="KW-0812">Transmembrane</keyword>
<evidence type="ECO:0000256" key="5">
    <source>
        <dbReference type="ARBA" id="ARBA00023040"/>
    </source>
</evidence>
<dbReference type="Pfam" id="PF00001">
    <property type="entry name" value="7tm_1"/>
    <property type="match status" value="1"/>
</dbReference>
<keyword evidence="7 10" id="KW-0675">Receptor</keyword>
<dbReference type="PRINTS" id="PR02108">
    <property type="entry name" value="MRGPCRFAMILY"/>
</dbReference>
<proteinExistence type="inferred from homology"/>
<reference evidence="13 14" key="1">
    <citation type="submission" date="2009-12" db="EMBL/GenBank/DDBJ databases">
        <title>The Genome Sequence of Anolis carolinensis (Green Anole Lizard).</title>
        <authorList>
            <consortium name="The Genome Sequencing Platform"/>
            <person name="Di Palma F."/>
            <person name="Alfoldi J."/>
            <person name="Heiman D."/>
            <person name="Young S."/>
            <person name="Grabherr M."/>
            <person name="Johnson J."/>
            <person name="Lander E.S."/>
            <person name="Lindblad-Toh K."/>
        </authorList>
    </citation>
    <scope>NUCLEOTIDE SEQUENCE [LARGE SCALE GENOMIC DNA]</scope>
    <source>
        <strain evidence="13 14">JBL SC #1</strain>
    </source>
</reference>
<feature type="domain" description="G-protein coupled receptors family 1 profile" evidence="12">
    <location>
        <begin position="50"/>
        <end position="273"/>
    </location>
</feature>
<reference evidence="13" key="3">
    <citation type="submission" date="2025-09" db="UniProtKB">
        <authorList>
            <consortium name="Ensembl"/>
        </authorList>
    </citation>
    <scope>IDENTIFICATION</scope>
</reference>
<evidence type="ECO:0000256" key="3">
    <source>
        <dbReference type="ARBA" id="ARBA00022692"/>
    </source>
</evidence>
<dbReference type="AlphaFoldDB" id="G1KYP1"/>
<dbReference type="PRINTS" id="PR00237">
    <property type="entry name" value="GPCRRHODOPSN"/>
</dbReference>
<evidence type="ECO:0000313" key="14">
    <source>
        <dbReference type="Proteomes" id="UP000001646"/>
    </source>
</evidence>
<dbReference type="GO" id="GO:0007186">
    <property type="term" value="P:G protein-coupled receptor signaling pathway"/>
    <property type="evidence" value="ECO:0000318"/>
    <property type="project" value="GO_Central"/>
</dbReference>
<gene>
    <name evidence="13" type="primary">LOC103278486</name>
</gene>
<dbReference type="FunFam" id="1.20.1070.10:FF:000193">
    <property type="entry name" value="Mas-related G-protein coupled receptor member E"/>
    <property type="match status" value="1"/>
</dbReference>
<evidence type="ECO:0000256" key="2">
    <source>
        <dbReference type="ARBA" id="ARBA00022475"/>
    </source>
</evidence>
<evidence type="ECO:0000256" key="1">
    <source>
        <dbReference type="ARBA" id="ARBA00004651"/>
    </source>
</evidence>
<dbReference type="InParanoid" id="G1KYP1"/>
<dbReference type="InterPro" id="IPR000276">
    <property type="entry name" value="GPCR_Rhodpsn"/>
</dbReference>
<keyword evidence="2" id="KW-1003">Cell membrane</keyword>
<dbReference type="Ensembl" id="ENSACAT00000026193.2">
    <property type="protein sequence ID" value="ENSACAP00000021057.2"/>
    <property type="gene ID" value="ENSACAG00000027706.2"/>
</dbReference>
<keyword evidence="14" id="KW-1185">Reference proteome</keyword>
<comment type="similarity">
    <text evidence="9">Belongs to the G-protein coupled receptor 1 family. Mas subfamily.</text>
</comment>
<dbReference type="eggNOG" id="ENOG502SNJC">
    <property type="taxonomic scope" value="Eukaryota"/>
</dbReference>
<dbReference type="PROSITE" id="PS50262">
    <property type="entry name" value="G_PROTEIN_RECEP_F1_2"/>
    <property type="match status" value="1"/>
</dbReference>
<evidence type="ECO:0000256" key="9">
    <source>
        <dbReference type="ARBA" id="ARBA00061394"/>
    </source>
</evidence>
<evidence type="ECO:0000256" key="4">
    <source>
        <dbReference type="ARBA" id="ARBA00022989"/>
    </source>
</evidence>
<reference evidence="13" key="2">
    <citation type="submission" date="2025-08" db="UniProtKB">
        <authorList>
            <consortium name="Ensembl"/>
        </authorList>
    </citation>
    <scope>IDENTIFICATION</scope>
</reference>
<evidence type="ECO:0000256" key="11">
    <source>
        <dbReference type="SAM" id="Phobius"/>
    </source>
</evidence>
<feature type="transmembrane region" description="Helical" evidence="11">
    <location>
        <begin position="252"/>
        <end position="276"/>
    </location>
</feature>
<feature type="transmembrane region" description="Helical" evidence="11">
    <location>
        <begin position="70"/>
        <end position="94"/>
    </location>
</feature>
<protein>
    <recommendedName>
        <fullName evidence="12">G-protein coupled receptors family 1 profile domain-containing protein</fullName>
    </recommendedName>
</protein>
<name>G1KYP1_ANOCA</name>
<evidence type="ECO:0000313" key="13">
    <source>
        <dbReference type="Ensembl" id="ENSACAP00000021057.2"/>
    </source>
</evidence>
<accession>G1KYP1</accession>
<organism evidence="13 14">
    <name type="scientific">Anolis carolinensis</name>
    <name type="common">Green anole</name>
    <name type="synonym">American chameleon</name>
    <dbReference type="NCBI Taxonomy" id="28377"/>
    <lineage>
        <taxon>Eukaryota</taxon>
        <taxon>Metazoa</taxon>
        <taxon>Chordata</taxon>
        <taxon>Craniata</taxon>
        <taxon>Vertebrata</taxon>
        <taxon>Euteleostomi</taxon>
        <taxon>Lepidosauria</taxon>
        <taxon>Squamata</taxon>
        <taxon>Bifurcata</taxon>
        <taxon>Unidentata</taxon>
        <taxon>Episquamata</taxon>
        <taxon>Toxicofera</taxon>
        <taxon>Iguania</taxon>
        <taxon>Dactyloidae</taxon>
        <taxon>Anolis</taxon>
    </lineage>
</organism>
<feature type="transmembrane region" description="Helical" evidence="11">
    <location>
        <begin position="153"/>
        <end position="174"/>
    </location>
</feature>
<dbReference type="Proteomes" id="UP000001646">
    <property type="component" value="Chromosome 4"/>
</dbReference>
<dbReference type="PANTHER" id="PTHR11334:SF69">
    <property type="entry name" value="G-PROTEIN COUPLED RECEPTORS FAMILY 1 PROFILE DOMAIN-CONTAINING PROTEIN"/>
    <property type="match status" value="1"/>
</dbReference>
<comment type="subcellular location">
    <subcellularLocation>
        <location evidence="1">Cell membrane</location>
        <topology evidence="1">Multi-pass membrane protein</topology>
    </subcellularLocation>
</comment>
<feature type="transmembrane region" description="Helical" evidence="11">
    <location>
        <begin position="219"/>
        <end position="246"/>
    </location>
</feature>
<dbReference type="PANTHER" id="PTHR11334">
    <property type="entry name" value="MAS-RELATED G-PROTEIN COUPLED RECEPTOR"/>
    <property type="match status" value="1"/>
</dbReference>
<keyword evidence="6 11" id="KW-0472">Membrane</keyword>
<evidence type="ECO:0000256" key="6">
    <source>
        <dbReference type="ARBA" id="ARBA00023136"/>
    </source>
</evidence>
<dbReference type="InterPro" id="IPR017452">
    <property type="entry name" value="GPCR_Rhodpsn_7TM"/>
</dbReference>